<comment type="similarity">
    <text evidence="1">Belongs to the leucine-binding protein family.</text>
</comment>
<proteinExistence type="inferred from homology"/>
<dbReference type="InterPro" id="IPR011990">
    <property type="entry name" value="TPR-like_helical_dom_sf"/>
</dbReference>
<feature type="repeat" description="TPR" evidence="3">
    <location>
        <begin position="494"/>
        <end position="527"/>
    </location>
</feature>
<dbReference type="InterPro" id="IPR028082">
    <property type="entry name" value="Peripla_BP_I"/>
</dbReference>
<dbReference type="Pfam" id="PF13458">
    <property type="entry name" value="Peripla_BP_6"/>
    <property type="match status" value="1"/>
</dbReference>
<dbReference type="InterPro" id="IPR028081">
    <property type="entry name" value="Leu-bd"/>
</dbReference>
<feature type="region of interest" description="Disordered" evidence="4">
    <location>
        <begin position="865"/>
        <end position="887"/>
    </location>
</feature>
<protein>
    <submittedName>
        <fullName evidence="6">ABC transporter substrate-binding protein</fullName>
    </submittedName>
</protein>
<dbReference type="InterPro" id="IPR019734">
    <property type="entry name" value="TPR_rpt"/>
</dbReference>
<evidence type="ECO:0000256" key="1">
    <source>
        <dbReference type="ARBA" id="ARBA00010062"/>
    </source>
</evidence>
<gene>
    <name evidence="6" type="ORF">NJ959_16790</name>
</gene>
<evidence type="ECO:0000313" key="6">
    <source>
        <dbReference type="EMBL" id="MCP2730090.1"/>
    </source>
</evidence>
<comment type="caution">
    <text evidence="6">The sequence shown here is derived from an EMBL/GenBank/DDBJ whole genome shotgun (WGS) entry which is preliminary data.</text>
</comment>
<dbReference type="InterPro" id="IPR027417">
    <property type="entry name" value="P-loop_NTPase"/>
</dbReference>
<evidence type="ECO:0000313" key="7">
    <source>
        <dbReference type="Proteomes" id="UP001204953"/>
    </source>
</evidence>
<sequence length="900" mass="101100">MSRHILAGTLPIDSPFYVVREADESLYHELKKGEFCYILNSRQTGKSSLKVRTMQRLREDGFICIDIDLTQIGTGDDISIEQWYTGVIYFLAKGIKLDESSLNTWSNLHSELSPVMRLRNFIEEKLVSHPKEIVIFIDEIDSVLSHKLKGKLDDFFALIRSCYNQRADKPEFNSITFMLLGVATTSDLICDQNRTPFNIGTAIELNGFRLNQAQPLLQTLEGRVSNPQAVLQAILAWTGGQPFLTQKLCALVTNGMEASGVEQLVKQQIIENWESQDNAQHLKTIRDRIVPNLIDLNLSSLQSVERLLMLYEQILYNQQITADNSREQQQLLLLGLVVKQETNLTAYNDIYPRIFDYRWVRHQLLSVRSQIKIRENEELTNRRDQMLNQRPYSQEITEWIASNRHNSKLLRGKKLNKAIEWRKVQTLPLPSEDQDFISQSQSLKERKNQKLTILIITVPFLVVGLGVAGSFWHIDQVNQKSFSEGNRTLFKEIENANRDEGIEAFKKKDYSTASEYFKKAIKADSQDPEVQIYANNAAVLNQEKLGGKDKPSVTLAVVVPLDIKNEVAAEMLRGVAQAQTNFNETSKSRFLKIVIAKDDNDPKKAKQVAQKLIKKLAIIGVIGHNTSKVTEAALPEYEKGSIAIISPTSTSTSLENNVFFRTVPNNDEIAKTLATYAIKNNYKQVGICNNPNNTYSADITDAFEKHFELQGGSIVGEQIDLTYPGLDASGVVAKMLDNQANASILFPNTESISVVVEIASAQNKLSQQGTKKLPLLGGDSLYNSNIFNSGGEPVEGLVLAVPWFPDETNSKAFAKKAEERWKGKVSWRTAASYDATQAFIQAMPLSGKPTRENILKNLKSIKLEPDETSGKPLKFDNQGERKGQQPVLVKVVGGNFKPVE</sequence>
<dbReference type="Pfam" id="PF14516">
    <property type="entry name" value="AAA_35"/>
    <property type="match status" value="1"/>
</dbReference>
<dbReference type="Proteomes" id="UP001204953">
    <property type="component" value="Unassembled WGS sequence"/>
</dbReference>
<dbReference type="SUPFAM" id="SSF48452">
    <property type="entry name" value="TPR-like"/>
    <property type="match status" value="1"/>
</dbReference>
<accession>A0AAE3GSU0</accession>
<evidence type="ECO:0000256" key="4">
    <source>
        <dbReference type="SAM" id="MobiDB-lite"/>
    </source>
</evidence>
<dbReference type="InterPro" id="IPR051010">
    <property type="entry name" value="BCAA_transport"/>
</dbReference>
<dbReference type="PROSITE" id="PS50005">
    <property type="entry name" value="TPR"/>
    <property type="match status" value="1"/>
</dbReference>
<dbReference type="Gene3D" id="3.40.50.2300">
    <property type="match status" value="2"/>
</dbReference>
<organism evidence="6 7">
    <name type="scientific">Limnofasciculus baicalensis BBK-W-15</name>
    <dbReference type="NCBI Taxonomy" id="2699891"/>
    <lineage>
        <taxon>Bacteria</taxon>
        <taxon>Bacillati</taxon>
        <taxon>Cyanobacteriota</taxon>
        <taxon>Cyanophyceae</taxon>
        <taxon>Coleofasciculales</taxon>
        <taxon>Coleofasciculaceae</taxon>
        <taxon>Limnofasciculus</taxon>
        <taxon>Limnofasciculus baicalensis</taxon>
    </lineage>
</organism>
<dbReference type="SUPFAM" id="SSF53822">
    <property type="entry name" value="Periplasmic binding protein-like I"/>
    <property type="match status" value="1"/>
</dbReference>
<dbReference type="EMBL" id="JAMZMM010000168">
    <property type="protein sequence ID" value="MCP2730090.1"/>
    <property type="molecule type" value="Genomic_DNA"/>
</dbReference>
<feature type="domain" description="Leucine-binding protein" evidence="5">
    <location>
        <begin position="569"/>
        <end position="892"/>
    </location>
</feature>
<dbReference type="Gene3D" id="1.25.40.10">
    <property type="entry name" value="Tetratricopeptide repeat domain"/>
    <property type="match status" value="1"/>
</dbReference>
<dbReference type="PANTHER" id="PTHR30483:SF6">
    <property type="entry name" value="PERIPLASMIC BINDING PROTEIN OF ABC TRANSPORTER FOR NATURAL AMINO ACIDS"/>
    <property type="match status" value="1"/>
</dbReference>
<dbReference type="RefSeq" id="WP_254012855.1">
    <property type="nucleotide sequence ID" value="NZ_JAMZMM010000168.1"/>
</dbReference>
<reference evidence="6" key="1">
    <citation type="submission" date="2022-06" db="EMBL/GenBank/DDBJ databases">
        <title>New cyanobacteria of genus Symplocastrum in benthos of Lake Baikal.</title>
        <authorList>
            <person name="Sorokovikova E."/>
            <person name="Tikhonova I."/>
            <person name="Krasnopeev A."/>
            <person name="Evseev P."/>
            <person name="Gladkikh A."/>
            <person name="Belykh O."/>
        </authorList>
    </citation>
    <scope>NUCLEOTIDE SEQUENCE</scope>
    <source>
        <strain evidence="6">BBK-W-15</strain>
    </source>
</reference>
<keyword evidence="3" id="KW-0802">TPR repeat</keyword>
<feature type="compositionally biased region" description="Basic and acidic residues" evidence="4">
    <location>
        <begin position="865"/>
        <end position="883"/>
    </location>
</feature>
<evidence type="ECO:0000256" key="3">
    <source>
        <dbReference type="PROSITE-ProRule" id="PRU00339"/>
    </source>
</evidence>
<evidence type="ECO:0000259" key="5">
    <source>
        <dbReference type="Pfam" id="PF13458"/>
    </source>
</evidence>
<dbReference type="PANTHER" id="PTHR30483">
    <property type="entry name" value="LEUCINE-SPECIFIC-BINDING PROTEIN"/>
    <property type="match status" value="1"/>
</dbReference>
<keyword evidence="7" id="KW-1185">Reference proteome</keyword>
<name>A0AAE3GSU0_9CYAN</name>
<dbReference type="Gene3D" id="3.40.50.300">
    <property type="entry name" value="P-loop containing nucleotide triphosphate hydrolases"/>
    <property type="match status" value="1"/>
</dbReference>
<dbReference type="CDD" id="cd06268">
    <property type="entry name" value="PBP1_ABC_transporter_LIVBP-like"/>
    <property type="match status" value="1"/>
</dbReference>
<dbReference type="SUPFAM" id="SSF52540">
    <property type="entry name" value="P-loop containing nucleoside triphosphate hydrolases"/>
    <property type="match status" value="1"/>
</dbReference>
<dbReference type="AlphaFoldDB" id="A0AAE3GSU0"/>
<evidence type="ECO:0000256" key="2">
    <source>
        <dbReference type="ARBA" id="ARBA00022729"/>
    </source>
</evidence>
<keyword evidence="2" id="KW-0732">Signal</keyword>